<sequence length="150" mass="16843">MQSAPERVSLLQERSQSRMNAHMCVNEVTSVQIQQSSVDLTSDDGVNKSERSIDSTSDDDFKNANRSLYASPKLDSDECGSPLNDEDTRIQDSTDEFSILSPDDTGKMKNLMHEVLQEFIVVEDGGDDFHVMQNLKFETPFRGKNFLNSS</sequence>
<comment type="caution">
    <text evidence="1">The sequence shown here is derived from an EMBL/GenBank/DDBJ whole genome shotgun (WGS) entry which is preliminary data.</text>
</comment>
<dbReference type="Proteomes" id="UP001239111">
    <property type="component" value="Chromosome 3"/>
</dbReference>
<evidence type="ECO:0000313" key="1">
    <source>
        <dbReference type="EMBL" id="KAJ8672394.1"/>
    </source>
</evidence>
<dbReference type="EMBL" id="CM056743">
    <property type="protein sequence ID" value="KAJ8672394.1"/>
    <property type="molecule type" value="Genomic_DNA"/>
</dbReference>
<accession>A0ACC2NQ02</accession>
<proteinExistence type="predicted"/>
<reference evidence="1" key="1">
    <citation type="submission" date="2023-04" db="EMBL/GenBank/DDBJ databases">
        <title>A chromosome-level genome assembly of the parasitoid wasp Eretmocerus hayati.</title>
        <authorList>
            <person name="Zhong Y."/>
            <person name="Liu S."/>
            <person name="Liu Y."/>
        </authorList>
    </citation>
    <scope>NUCLEOTIDE SEQUENCE</scope>
    <source>
        <strain evidence="1">ZJU_SS_LIU_2023</strain>
    </source>
</reference>
<gene>
    <name evidence="1" type="ORF">QAD02_003653</name>
</gene>
<organism evidence="1 2">
    <name type="scientific">Eretmocerus hayati</name>
    <dbReference type="NCBI Taxonomy" id="131215"/>
    <lineage>
        <taxon>Eukaryota</taxon>
        <taxon>Metazoa</taxon>
        <taxon>Ecdysozoa</taxon>
        <taxon>Arthropoda</taxon>
        <taxon>Hexapoda</taxon>
        <taxon>Insecta</taxon>
        <taxon>Pterygota</taxon>
        <taxon>Neoptera</taxon>
        <taxon>Endopterygota</taxon>
        <taxon>Hymenoptera</taxon>
        <taxon>Apocrita</taxon>
        <taxon>Proctotrupomorpha</taxon>
        <taxon>Chalcidoidea</taxon>
        <taxon>Aphelinidae</taxon>
        <taxon>Aphelininae</taxon>
        <taxon>Eretmocerus</taxon>
    </lineage>
</organism>
<keyword evidence="2" id="KW-1185">Reference proteome</keyword>
<protein>
    <submittedName>
        <fullName evidence="1">Uncharacterized protein</fullName>
    </submittedName>
</protein>
<evidence type="ECO:0000313" key="2">
    <source>
        <dbReference type="Proteomes" id="UP001239111"/>
    </source>
</evidence>
<name>A0ACC2NQ02_9HYME</name>